<evidence type="ECO:0000313" key="4">
    <source>
        <dbReference type="Proteomes" id="UP001165524"/>
    </source>
</evidence>
<name>A0ABT0E4I9_9GAMM</name>
<dbReference type="RefSeq" id="WP_246948422.1">
    <property type="nucleotide sequence ID" value="NZ_JALKII010000002.1"/>
</dbReference>
<evidence type="ECO:0000259" key="2">
    <source>
        <dbReference type="Pfam" id="PF25023"/>
    </source>
</evidence>
<evidence type="ECO:0000256" key="1">
    <source>
        <dbReference type="ARBA" id="ARBA00022737"/>
    </source>
</evidence>
<dbReference type="EMBL" id="JALKII010000002">
    <property type="protein sequence ID" value="MCK0536734.1"/>
    <property type="molecule type" value="Genomic_DNA"/>
</dbReference>
<keyword evidence="1" id="KW-0677">Repeat</keyword>
<dbReference type="Pfam" id="PF25023">
    <property type="entry name" value="TEN_YD-shell"/>
    <property type="match status" value="1"/>
</dbReference>
<dbReference type="InterPro" id="IPR056823">
    <property type="entry name" value="TEN-like_YD-shell"/>
</dbReference>
<dbReference type="Gene3D" id="2.180.10.10">
    <property type="entry name" value="RHS repeat-associated core"/>
    <property type="match status" value="1"/>
</dbReference>
<dbReference type="InterPro" id="IPR050708">
    <property type="entry name" value="T6SS_VgrG/RHS"/>
</dbReference>
<gene>
    <name evidence="3" type="ORF">MU846_03345</name>
</gene>
<dbReference type="InterPro" id="IPR022385">
    <property type="entry name" value="Rhs_assc_core"/>
</dbReference>
<sequence>MATGQVAQRLDYDVWGNITQDTNPGFQPFGFAGGIYDQHTQLTQFGARDYDAHSGRWTAKDPIRFSGDGPNLYGYVLNDPVNFIDPNGEFLQVVVGAVIGGVSAGIGATVTGGSWGDVATSALVGAAIGGLSALIPGSGSLLAAVGRGPLLELEAMQLDRA</sequence>
<reference evidence="3" key="1">
    <citation type="submission" date="2022-04" db="EMBL/GenBank/DDBJ databases">
        <title>Alcanivorax sp. CY1518 draft genome sequence.</title>
        <authorList>
            <person name="Zhao G."/>
            <person name="An M."/>
        </authorList>
    </citation>
    <scope>NUCLEOTIDE SEQUENCE</scope>
    <source>
        <strain evidence="3">CY1518</strain>
    </source>
</reference>
<dbReference type="NCBIfam" id="TIGR03696">
    <property type="entry name" value="Rhs_assc_core"/>
    <property type="match status" value="1"/>
</dbReference>
<organism evidence="3 4">
    <name type="scientific">Alcanivorax quisquiliarum</name>
    <dbReference type="NCBI Taxonomy" id="2933565"/>
    <lineage>
        <taxon>Bacteria</taxon>
        <taxon>Pseudomonadati</taxon>
        <taxon>Pseudomonadota</taxon>
        <taxon>Gammaproteobacteria</taxon>
        <taxon>Oceanospirillales</taxon>
        <taxon>Alcanivoracaceae</taxon>
        <taxon>Alcanivorax</taxon>
    </lineage>
</organism>
<dbReference type="PANTHER" id="PTHR32305">
    <property type="match status" value="1"/>
</dbReference>
<accession>A0ABT0E4I9</accession>
<comment type="caution">
    <text evidence="3">The sequence shown here is derived from an EMBL/GenBank/DDBJ whole genome shotgun (WGS) entry which is preliminary data.</text>
</comment>
<dbReference type="Proteomes" id="UP001165524">
    <property type="component" value="Unassembled WGS sequence"/>
</dbReference>
<proteinExistence type="predicted"/>
<protein>
    <submittedName>
        <fullName evidence="3">RHS repeat-associated core domain-containing protein</fullName>
    </submittedName>
</protein>
<keyword evidence="4" id="KW-1185">Reference proteome</keyword>
<feature type="domain" description="Teneurin-like YD-shell" evidence="2">
    <location>
        <begin position="3"/>
        <end position="61"/>
    </location>
</feature>
<evidence type="ECO:0000313" key="3">
    <source>
        <dbReference type="EMBL" id="MCK0536734.1"/>
    </source>
</evidence>
<dbReference type="PANTHER" id="PTHR32305:SF15">
    <property type="entry name" value="PROTEIN RHSA-RELATED"/>
    <property type="match status" value="1"/>
</dbReference>